<organism evidence="2 3">
    <name type="scientific">Rossellomorea pakistanensis</name>
    <dbReference type="NCBI Taxonomy" id="992288"/>
    <lineage>
        <taxon>Bacteria</taxon>
        <taxon>Bacillati</taxon>
        <taxon>Bacillota</taxon>
        <taxon>Bacilli</taxon>
        <taxon>Bacillales</taxon>
        <taxon>Bacillaceae</taxon>
        <taxon>Rossellomorea</taxon>
    </lineage>
</organism>
<reference evidence="2 3" key="1">
    <citation type="submission" date="2021-01" db="EMBL/GenBank/DDBJ databases">
        <title>Genomic Encyclopedia of Type Strains, Phase IV (KMG-IV): sequencing the most valuable type-strain genomes for metagenomic binning, comparative biology and taxonomic classification.</title>
        <authorList>
            <person name="Goeker M."/>
        </authorList>
    </citation>
    <scope>NUCLEOTIDE SEQUENCE [LARGE SCALE GENOMIC DNA]</scope>
    <source>
        <strain evidence="2 3">DSM 24834</strain>
    </source>
</reference>
<dbReference type="Gene3D" id="3.30.70.1070">
    <property type="entry name" value="Sporulation related repeat"/>
    <property type="match status" value="1"/>
</dbReference>
<keyword evidence="3" id="KW-1185">Reference proteome</keyword>
<keyword evidence="1" id="KW-0812">Transmembrane</keyword>
<proteinExistence type="predicted"/>
<comment type="caution">
    <text evidence="2">The sequence shown here is derived from an EMBL/GenBank/DDBJ whole genome shotgun (WGS) entry which is preliminary data.</text>
</comment>
<evidence type="ECO:0000313" key="2">
    <source>
        <dbReference type="EMBL" id="MBM7584846.1"/>
    </source>
</evidence>
<gene>
    <name evidence="2" type="ORF">JOC86_001383</name>
</gene>
<protein>
    <submittedName>
        <fullName evidence="2">Stage II sporulation protein B</fullName>
    </submittedName>
</protein>
<evidence type="ECO:0000313" key="3">
    <source>
        <dbReference type="Proteomes" id="UP001646157"/>
    </source>
</evidence>
<name>A0ABS2NB86_9BACI</name>
<dbReference type="SUPFAM" id="SSF110997">
    <property type="entry name" value="Sporulation related repeat"/>
    <property type="match status" value="1"/>
</dbReference>
<feature type="transmembrane region" description="Helical" evidence="1">
    <location>
        <begin position="89"/>
        <end position="111"/>
    </location>
</feature>
<keyword evidence="1" id="KW-1133">Transmembrane helix</keyword>
<accession>A0ABS2NB86</accession>
<evidence type="ECO:0000256" key="1">
    <source>
        <dbReference type="SAM" id="Phobius"/>
    </source>
</evidence>
<keyword evidence="1" id="KW-0472">Membrane</keyword>
<sequence>MDKQSKNSGKITVKINGEKTKYQEDLLVHDWQLGTDELAAAKDRAEDDSFNWVLPDEEEKPPKEYKKINYVQEKGKKKKMSFKGGAKDYTVFLFPLIGAIAIGITLGFIILNVITDGEQSAPAIALQEEVSSKGEESGGKSGSKNKIQAFSLPVLQAGVFGTEESANAMQSSIESKGVPVAMISSDEQYYLFVGIGENLDTINSFGEKLKEKDIEVYAKEFTLDEKEIKASGDEADFINKGMKIFTVLAQESLTASLENKVNKSVITSVEKQQSELDGMKIENKTLVSMKKDLTNAVTSMKEYSSTTEDAQLQKARESLFSFIEKYNKL</sequence>
<dbReference type="EMBL" id="JAFBDZ010000001">
    <property type="protein sequence ID" value="MBM7584846.1"/>
    <property type="molecule type" value="Genomic_DNA"/>
</dbReference>
<dbReference type="RefSeq" id="WP_205169312.1">
    <property type="nucleotide sequence ID" value="NZ_JAFBDZ010000001.1"/>
</dbReference>
<dbReference type="InterPro" id="IPR036680">
    <property type="entry name" value="SPOR-like_sf"/>
</dbReference>
<dbReference type="Proteomes" id="UP001646157">
    <property type="component" value="Unassembled WGS sequence"/>
</dbReference>